<dbReference type="InterPro" id="IPR004482">
    <property type="entry name" value="Mg_chelat-rel"/>
</dbReference>
<dbReference type="OrthoDB" id="9813147at2"/>
<evidence type="ECO:0000313" key="6">
    <source>
        <dbReference type="Proteomes" id="UP000221653"/>
    </source>
</evidence>
<gene>
    <name evidence="5" type="ORF">ATK06_1605</name>
</gene>
<dbReference type="PANTHER" id="PTHR32039:SF7">
    <property type="entry name" value="COMPETENCE PROTEIN COMM"/>
    <property type="match status" value="1"/>
</dbReference>
<dbReference type="GO" id="GO:0005524">
    <property type="term" value="F:ATP binding"/>
    <property type="evidence" value="ECO:0007669"/>
    <property type="project" value="UniProtKB-KW"/>
</dbReference>
<dbReference type="Gene3D" id="3.40.50.300">
    <property type="entry name" value="P-loop containing nucleotide triphosphate hydrolases"/>
    <property type="match status" value="1"/>
</dbReference>
<dbReference type="Gene3D" id="3.30.230.10">
    <property type="match status" value="1"/>
</dbReference>
<evidence type="ECO:0000259" key="4">
    <source>
        <dbReference type="PROSITE" id="PS50051"/>
    </source>
</evidence>
<feature type="domain" description="MCM C-terminal AAA(+) ATPase" evidence="4">
    <location>
        <begin position="298"/>
        <end position="356"/>
    </location>
</feature>
<dbReference type="InterPro" id="IPR014721">
    <property type="entry name" value="Ribsml_uS5_D2-typ_fold_subgr"/>
</dbReference>
<accession>A0A2A9DPH0</accession>
<dbReference type="InterPro" id="IPR025158">
    <property type="entry name" value="Mg_chelat-rel_C"/>
</dbReference>
<dbReference type="Pfam" id="PF01078">
    <property type="entry name" value="Mg_chelatase"/>
    <property type="match status" value="1"/>
</dbReference>
<dbReference type="InterPro" id="IPR020568">
    <property type="entry name" value="Ribosomal_Su5_D2-typ_SF"/>
</dbReference>
<keyword evidence="3" id="KW-0067">ATP-binding</keyword>
<dbReference type="AlphaFoldDB" id="A0A2A9DPH0"/>
<dbReference type="InterPro" id="IPR001208">
    <property type="entry name" value="MCM_dom"/>
</dbReference>
<dbReference type="InterPro" id="IPR003593">
    <property type="entry name" value="AAA+_ATPase"/>
</dbReference>
<dbReference type="NCBIfam" id="TIGR00368">
    <property type="entry name" value="YifB family Mg chelatase-like AAA ATPase"/>
    <property type="match status" value="1"/>
</dbReference>
<evidence type="ECO:0000256" key="2">
    <source>
        <dbReference type="ARBA" id="ARBA00022741"/>
    </source>
</evidence>
<dbReference type="PANTHER" id="PTHR32039">
    <property type="entry name" value="MAGNESIUM-CHELATASE SUBUNIT CHLI"/>
    <property type="match status" value="1"/>
</dbReference>
<dbReference type="Pfam" id="PF13541">
    <property type="entry name" value="ChlI"/>
    <property type="match status" value="1"/>
</dbReference>
<dbReference type="InterPro" id="IPR000523">
    <property type="entry name" value="Mg_chelatse_chII-like_cat_dom"/>
</dbReference>
<name>A0A2A9DPH0_9CORY</name>
<dbReference type="InterPro" id="IPR027417">
    <property type="entry name" value="P-loop_NTPase"/>
</dbReference>
<dbReference type="PRINTS" id="PR01657">
    <property type="entry name" value="MCMFAMILY"/>
</dbReference>
<dbReference type="PROSITE" id="PS50051">
    <property type="entry name" value="MCM_2"/>
    <property type="match status" value="1"/>
</dbReference>
<dbReference type="Pfam" id="PF13335">
    <property type="entry name" value="Mg_chelatase_C"/>
    <property type="match status" value="1"/>
</dbReference>
<proteinExistence type="inferred from homology"/>
<sequence length="514" mass="55341">MPLKPQLGCTYTYALHGVQAHVIQVEANIGAGLPGMYMVGMGDTAVRESRDRIKTAAVYHQLPWPKTKITINLSPAGLPKSGAHLDLAILLAVLTAKADDPDVHERLRSTLIVGEVGLDGSVRRAQGVLPAIHAAWKAGFHTILIPAENAHKAALLPDSGIYVVESVKEAFQWALTGVQLHTAVDYAQAHPHYEPAPQYPDFADLAGQPHGRRVAEIAAAGGHHLMMIGPPGSGKSMVAARIPGILPELNPEETIECTTIHSVAGKTTRPVRHAPFVAPHHSISPAALIGGGNRPTPGAVSLAHRGVLFIDEASEMPARILNTLRTPLEQGAISLVRSHREVTFPARFQLILAANPCPCGNPDPRYCTCTPTKRMNYLDNIAEPIRDRIDIVTHIDSQGAVIHDDGAESSATIAARVADARDRALFRWRKAHKATMTNATIDSRTLRRDYPATEDAMLVLSTYLAQGDLTQRGVDRTLRVAWTLADLAHADVPTVEEVMQAMDLHGPYAEVAAA</sequence>
<dbReference type="InterPro" id="IPR045006">
    <property type="entry name" value="CHLI-like"/>
</dbReference>
<comment type="caution">
    <text evidence="5">The sequence shown here is derived from an EMBL/GenBank/DDBJ whole genome shotgun (WGS) entry which is preliminary data.</text>
</comment>
<comment type="similarity">
    <text evidence="1">Belongs to the Mg-chelatase subunits D/I family. ComM subfamily.</text>
</comment>
<dbReference type="GO" id="GO:0003677">
    <property type="term" value="F:DNA binding"/>
    <property type="evidence" value="ECO:0007669"/>
    <property type="project" value="InterPro"/>
</dbReference>
<dbReference type="SUPFAM" id="SSF54211">
    <property type="entry name" value="Ribosomal protein S5 domain 2-like"/>
    <property type="match status" value="1"/>
</dbReference>
<keyword evidence="2" id="KW-0547">Nucleotide-binding</keyword>
<dbReference type="RefSeq" id="WP_098389143.1">
    <property type="nucleotide sequence ID" value="NZ_PDJF01000001.1"/>
</dbReference>
<keyword evidence="6" id="KW-1185">Reference proteome</keyword>
<evidence type="ECO:0000256" key="1">
    <source>
        <dbReference type="ARBA" id="ARBA00006354"/>
    </source>
</evidence>
<dbReference type="EMBL" id="PDJF01000001">
    <property type="protein sequence ID" value="PFG28494.1"/>
    <property type="molecule type" value="Genomic_DNA"/>
</dbReference>
<evidence type="ECO:0000313" key="5">
    <source>
        <dbReference type="EMBL" id="PFG28494.1"/>
    </source>
</evidence>
<dbReference type="SMART" id="SM00382">
    <property type="entry name" value="AAA"/>
    <property type="match status" value="1"/>
</dbReference>
<protein>
    <submittedName>
        <fullName evidence="5">Magnesium chelatase family protein</fullName>
    </submittedName>
</protein>
<organism evidence="5 6">
    <name type="scientific">Corynebacterium renale</name>
    <dbReference type="NCBI Taxonomy" id="1724"/>
    <lineage>
        <taxon>Bacteria</taxon>
        <taxon>Bacillati</taxon>
        <taxon>Actinomycetota</taxon>
        <taxon>Actinomycetes</taxon>
        <taxon>Mycobacteriales</taxon>
        <taxon>Corynebacteriaceae</taxon>
        <taxon>Corynebacterium</taxon>
    </lineage>
</organism>
<dbReference type="STRING" id="1724.GCA_001044175_01086"/>
<dbReference type="Proteomes" id="UP000221653">
    <property type="component" value="Unassembled WGS sequence"/>
</dbReference>
<dbReference type="SUPFAM" id="SSF52540">
    <property type="entry name" value="P-loop containing nucleoside triphosphate hydrolases"/>
    <property type="match status" value="1"/>
</dbReference>
<evidence type="ECO:0000256" key="3">
    <source>
        <dbReference type="ARBA" id="ARBA00022840"/>
    </source>
</evidence>
<reference evidence="5 6" key="1">
    <citation type="submission" date="2017-10" db="EMBL/GenBank/DDBJ databases">
        <title>Sequencing the genomes of 1000 actinobacteria strains.</title>
        <authorList>
            <person name="Klenk H.-P."/>
        </authorList>
    </citation>
    <scope>NUCLEOTIDE SEQUENCE [LARGE SCALE GENOMIC DNA]</scope>
    <source>
        <strain evidence="5 6">DSM 20688</strain>
    </source>
</reference>